<reference evidence="1 2" key="1">
    <citation type="submission" date="2020-05" db="EMBL/GenBank/DDBJ databases">
        <authorList>
            <person name="Khan S.A."/>
            <person name="Jeon C.O."/>
            <person name="Chun B.H."/>
        </authorList>
    </citation>
    <scope>NUCLEOTIDE SEQUENCE [LARGE SCALE GENOMIC DNA]</scope>
    <source>
        <strain evidence="1 2">S1162</strain>
    </source>
</reference>
<dbReference type="EMBL" id="JABFCR010000023">
    <property type="protein sequence ID" value="NNU33896.1"/>
    <property type="molecule type" value="Genomic_DNA"/>
</dbReference>
<keyword evidence="2" id="KW-1185">Reference proteome</keyword>
<dbReference type="RefSeq" id="WP_175269576.1">
    <property type="nucleotide sequence ID" value="NZ_JABFCR010000023.1"/>
</dbReference>
<accession>A0ABX1W103</accession>
<gene>
    <name evidence="1" type="ORF">HK413_06590</name>
</gene>
<organism evidence="1 2">
    <name type="scientific">Mucilaginibacter humi</name>
    <dbReference type="NCBI Taxonomy" id="2732510"/>
    <lineage>
        <taxon>Bacteria</taxon>
        <taxon>Pseudomonadati</taxon>
        <taxon>Bacteroidota</taxon>
        <taxon>Sphingobacteriia</taxon>
        <taxon>Sphingobacteriales</taxon>
        <taxon>Sphingobacteriaceae</taxon>
        <taxon>Mucilaginibacter</taxon>
    </lineage>
</organism>
<proteinExistence type="predicted"/>
<comment type="caution">
    <text evidence="1">The sequence shown here is derived from an EMBL/GenBank/DDBJ whole genome shotgun (WGS) entry which is preliminary data.</text>
</comment>
<evidence type="ECO:0000313" key="2">
    <source>
        <dbReference type="Proteomes" id="UP000566071"/>
    </source>
</evidence>
<evidence type="ECO:0000313" key="1">
    <source>
        <dbReference type="EMBL" id="NNU33896.1"/>
    </source>
</evidence>
<name>A0ABX1W103_9SPHI</name>
<sequence>MITPLAVTYGFNRNAAFKYKKLQGEYLPLIPPLHLLSSLSRELKLDGAVFKTLSFKAEADINAAQQRYRR</sequence>
<protein>
    <submittedName>
        <fullName evidence="1">Uncharacterized protein</fullName>
    </submittedName>
</protein>
<dbReference type="Proteomes" id="UP000566071">
    <property type="component" value="Unassembled WGS sequence"/>
</dbReference>